<dbReference type="InterPro" id="IPR023997">
    <property type="entry name" value="TonB-dep_OMP_SusC/RagA_CS"/>
</dbReference>
<dbReference type="InterPro" id="IPR000531">
    <property type="entry name" value="Beta-barrel_TonB"/>
</dbReference>
<organism evidence="13 14">
    <name type="scientific">Gelidibacter pelagius</name>
    <dbReference type="NCBI Taxonomy" id="2819985"/>
    <lineage>
        <taxon>Bacteria</taxon>
        <taxon>Pseudomonadati</taxon>
        <taxon>Bacteroidota</taxon>
        <taxon>Flavobacteriia</taxon>
        <taxon>Flavobacteriales</taxon>
        <taxon>Flavobacteriaceae</taxon>
        <taxon>Gelidibacter</taxon>
    </lineage>
</organism>
<keyword evidence="7 8" id="KW-0998">Cell outer membrane</keyword>
<dbReference type="Gene3D" id="2.40.170.20">
    <property type="entry name" value="TonB-dependent receptor, beta-barrel domain"/>
    <property type="match status" value="1"/>
</dbReference>
<keyword evidence="3 8" id="KW-1134">Transmembrane beta strand</keyword>
<evidence type="ECO:0000256" key="6">
    <source>
        <dbReference type="ARBA" id="ARBA00023136"/>
    </source>
</evidence>
<evidence type="ECO:0000313" key="13">
    <source>
        <dbReference type="EMBL" id="MBO3098759.1"/>
    </source>
</evidence>
<evidence type="ECO:0000256" key="3">
    <source>
        <dbReference type="ARBA" id="ARBA00022452"/>
    </source>
</evidence>
<dbReference type="InterPro" id="IPR023996">
    <property type="entry name" value="TonB-dep_OMP_SusC/RagA"/>
</dbReference>
<dbReference type="SUPFAM" id="SSF49464">
    <property type="entry name" value="Carboxypeptidase regulatory domain-like"/>
    <property type="match status" value="1"/>
</dbReference>
<evidence type="ECO:0000259" key="11">
    <source>
        <dbReference type="Pfam" id="PF00593"/>
    </source>
</evidence>
<keyword evidence="2 8" id="KW-0813">Transport</keyword>
<dbReference type="NCBIfam" id="TIGR04057">
    <property type="entry name" value="SusC_RagA_signa"/>
    <property type="match status" value="1"/>
</dbReference>
<dbReference type="Gene3D" id="2.170.130.10">
    <property type="entry name" value="TonB-dependent receptor, plug domain"/>
    <property type="match status" value="1"/>
</dbReference>
<dbReference type="EMBL" id="JAGEVG010000011">
    <property type="protein sequence ID" value="MBO3098759.1"/>
    <property type="molecule type" value="Genomic_DNA"/>
</dbReference>
<dbReference type="InterPro" id="IPR037066">
    <property type="entry name" value="Plug_dom_sf"/>
</dbReference>
<dbReference type="PROSITE" id="PS52016">
    <property type="entry name" value="TONB_DEPENDENT_REC_3"/>
    <property type="match status" value="1"/>
</dbReference>
<name>A0ABS3SST0_9FLAO</name>
<evidence type="ECO:0000256" key="8">
    <source>
        <dbReference type="PROSITE-ProRule" id="PRU01360"/>
    </source>
</evidence>
<dbReference type="RefSeq" id="WP_208233882.1">
    <property type="nucleotide sequence ID" value="NZ_JAGEVG010000011.1"/>
</dbReference>
<feature type="domain" description="TonB-dependent receptor-like beta-barrel" evidence="11">
    <location>
        <begin position="446"/>
        <end position="805"/>
    </location>
</feature>
<dbReference type="InterPro" id="IPR036942">
    <property type="entry name" value="Beta-barrel_TonB_sf"/>
</dbReference>
<comment type="subcellular location">
    <subcellularLocation>
        <location evidence="1 8">Cell outer membrane</location>
        <topology evidence="1 8">Multi-pass membrane protein</topology>
    </subcellularLocation>
</comment>
<keyword evidence="4 8" id="KW-0812">Transmembrane</keyword>
<comment type="similarity">
    <text evidence="8 9">Belongs to the TonB-dependent receptor family.</text>
</comment>
<keyword evidence="14" id="KW-1185">Reference proteome</keyword>
<keyword evidence="5 9" id="KW-0798">TonB box</keyword>
<evidence type="ECO:0000256" key="4">
    <source>
        <dbReference type="ARBA" id="ARBA00022692"/>
    </source>
</evidence>
<evidence type="ECO:0000256" key="2">
    <source>
        <dbReference type="ARBA" id="ARBA00022448"/>
    </source>
</evidence>
<gene>
    <name evidence="13" type="ORF">J4051_10795</name>
</gene>
<comment type="caution">
    <text evidence="13">The sequence shown here is derived from an EMBL/GenBank/DDBJ whole genome shotgun (WGS) entry which is preliminary data.</text>
</comment>
<evidence type="ECO:0000259" key="12">
    <source>
        <dbReference type="Pfam" id="PF07715"/>
    </source>
</evidence>
<evidence type="ECO:0000256" key="9">
    <source>
        <dbReference type="RuleBase" id="RU003357"/>
    </source>
</evidence>
<keyword evidence="10" id="KW-0732">Signal</keyword>
<accession>A0ABS3SST0</accession>
<dbReference type="InterPro" id="IPR012910">
    <property type="entry name" value="Plug_dom"/>
</dbReference>
<dbReference type="Pfam" id="PF00593">
    <property type="entry name" value="TonB_dep_Rec_b-barrel"/>
    <property type="match status" value="1"/>
</dbReference>
<feature type="chain" id="PRO_5046115123" evidence="10">
    <location>
        <begin position="23"/>
        <end position="1046"/>
    </location>
</feature>
<proteinExistence type="inferred from homology"/>
<dbReference type="NCBIfam" id="TIGR04056">
    <property type="entry name" value="OMP_RagA_SusC"/>
    <property type="match status" value="1"/>
</dbReference>
<dbReference type="Pfam" id="PF07715">
    <property type="entry name" value="Plug"/>
    <property type="match status" value="1"/>
</dbReference>
<feature type="signal peptide" evidence="10">
    <location>
        <begin position="1"/>
        <end position="22"/>
    </location>
</feature>
<dbReference type="Proteomes" id="UP000681315">
    <property type="component" value="Unassembled WGS sequence"/>
</dbReference>
<sequence length="1046" mass="113250">MTKKVLKLLFVFGILCTYGMQAQTTVKGVVVDAASSLGLPGVSVVLKGTSTGTTTDFDGNYSINVPGEEGILQFSYMGFTTQEIAINSQSTINVSLVEDVSLLDEVVVTALGIKRERKSLGYAVQEVKGEALTEARETNVANALSGKIAGIQVIKGSNGPASSSKIVLRGNSSLTGDNQPLIVVDGVPMDNFTGADNNDFWNPSQDMGNGLGDLNPDDIETMTVLKGASAAALYGSRAGNGVILITTKTGKARKGLGITFSATTGFERMFLEPKTQSSFSQGYDGVYDATNKDYARKSWGTKIEGQSVTDWKGDPTTLRAYDNMGNYYDGGFNQTYSLSFQQQVTEGTSLYSSASYLHDDSNVPGSTLERLNLTTRAVSNFGENKKWTTDVKVQYINTKAGNRPLNGSNNNNAFGTLAQLPVSLDITQFENSSDEFGKMRWFTTENSENPYWSVKNRLSNDARDRFLLNGSIKYDITDWLSSEVRAGADIYTTTTESKLYAGSPGNDTGRYGFGKDSFIEKNFSFLLMAAQDDIIGKFGGSATLGGNIMGRSSNHISGSSGVLVVPNLFSLNNGENAPSVNQGSSERRTNSLYGTFQINYDGFLFVDFTGRNDWSSTLSKENRSFFYPSISGSFVFTDMIRKAGSELPGWLTFGKIRASYATVGNDLPPYRLYNSYWIGNDSNGNTTAGTNNTLFNPDLRSELIKSQEVGFEARFFNNRLGLDFAWYKSNATNQLIGLPLDPLSGYNEKMVNAGDVQNKGVELSLNGRILDDPEGFSWDASINYSTNKNTIESLADDVTQFRLGGYDNLSVLAIEGGGYGEIWGTKFDRVTDQTSPYYGQIILDGTGLPVAANNGERFKLGEQQPKAMIGFSNNFTYKNLSLGFLIDARIGGEIFSGSNHAMQLSGNAAVTVVNGERADIVVDGVVSDGSGGYTVNSQGVSPQRYWEAITTRSGNLGINEANIYDATNVRLRNINLNYSIPSEWLGGSGIQNLKLGLSANNVWMLKNNLNGIDPESVFATSTNATGFEYLSPPTTSSVFLNVSLSF</sequence>
<evidence type="ECO:0000256" key="1">
    <source>
        <dbReference type="ARBA" id="ARBA00004571"/>
    </source>
</evidence>
<dbReference type="Pfam" id="PF13715">
    <property type="entry name" value="CarbopepD_reg_2"/>
    <property type="match status" value="1"/>
</dbReference>
<dbReference type="SUPFAM" id="SSF56935">
    <property type="entry name" value="Porins"/>
    <property type="match status" value="1"/>
</dbReference>
<evidence type="ECO:0000256" key="10">
    <source>
        <dbReference type="SAM" id="SignalP"/>
    </source>
</evidence>
<dbReference type="InterPro" id="IPR039426">
    <property type="entry name" value="TonB-dep_rcpt-like"/>
</dbReference>
<dbReference type="Gene3D" id="2.60.40.1120">
    <property type="entry name" value="Carboxypeptidase-like, regulatory domain"/>
    <property type="match status" value="1"/>
</dbReference>
<evidence type="ECO:0000313" key="14">
    <source>
        <dbReference type="Proteomes" id="UP000681315"/>
    </source>
</evidence>
<dbReference type="InterPro" id="IPR008969">
    <property type="entry name" value="CarboxyPept-like_regulatory"/>
</dbReference>
<evidence type="ECO:0000256" key="5">
    <source>
        <dbReference type="ARBA" id="ARBA00023077"/>
    </source>
</evidence>
<keyword evidence="6 8" id="KW-0472">Membrane</keyword>
<evidence type="ECO:0000256" key="7">
    <source>
        <dbReference type="ARBA" id="ARBA00023237"/>
    </source>
</evidence>
<reference evidence="13 14" key="1">
    <citation type="submission" date="2021-03" db="EMBL/GenBank/DDBJ databases">
        <title>Gelidibacter sp. nov., isolated from costal sediment.</title>
        <authorList>
            <person name="Lun K.-Y."/>
        </authorList>
    </citation>
    <scope>NUCLEOTIDE SEQUENCE [LARGE SCALE GENOMIC DNA]</scope>
    <source>
        <strain evidence="13 14">DF109</strain>
    </source>
</reference>
<protein>
    <submittedName>
        <fullName evidence="13">SusC/RagA family TonB-linked outer membrane protein</fullName>
    </submittedName>
</protein>
<feature type="domain" description="TonB-dependent receptor plug" evidence="12">
    <location>
        <begin position="119"/>
        <end position="242"/>
    </location>
</feature>